<keyword evidence="4" id="KW-1185">Reference proteome</keyword>
<evidence type="ECO:0008006" key="5">
    <source>
        <dbReference type="Google" id="ProtNLM"/>
    </source>
</evidence>
<reference evidence="3 4" key="1">
    <citation type="submission" date="2020-08" db="EMBL/GenBank/DDBJ databases">
        <title>Genomic Encyclopedia of Type Strains, Phase IV (KMG-IV): sequencing the most valuable type-strain genomes for metagenomic binning, comparative biology and taxonomic classification.</title>
        <authorList>
            <person name="Goeker M."/>
        </authorList>
    </citation>
    <scope>NUCLEOTIDE SEQUENCE [LARGE SCALE GENOMIC DNA]</scope>
    <source>
        <strain evidence="3 4">DSM 24194</strain>
    </source>
</reference>
<evidence type="ECO:0000256" key="1">
    <source>
        <dbReference type="SAM" id="MobiDB-lite"/>
    </source>
</evidence>
<comment type="caution">
    <text evidence="3">The sequence shown here is derived from an EMBL/GenBank/DDBJ whole genome shotgun (WGS) entry which is preliminary data.</text>
</comment>
<proteinExistence type="predicted"/>
<dbReference type="RefSeq" id="WP_246332906.1">
    <property type="nucleotide sequence ID" value="NZ_JACICF010000001.1"/>
</dbReference>
<feature type="signal peptide" evidence="2">
    <location>
        <begin position="1"/>
        <end position="25"/>
    </location>
</feature>
<evidence type="ECO:0000313" key="4">
    <source>
        <dbReference type="Proteomes" id="UP000578569"/>
    </source>
</evidence>
<gene>
    <name evidence="3" type="ORF">FHS50_000217</name>
</gene>
<evidence type="ECO:0000313" key="3">
    <source>
        <dbReference type="EMBL" id="MBB3763194.1"/>
    </source>
</evidence>
<name>A0A839Z3N0_9SPHN</name>
<evidence type="ECO:0000256" key="2">
    <source>
        <dbReference type="SAM" id="SignalP"/>
    </source>
</evidence>
<dbReference type="AlphaFoldDB" id="A0A839Z3N0"/>
<keyword evidence="2" id="KW-0732">Signal</keyword>
<accession>A0A839Z3N0</accession>
<protein>
    <recommendedName>
        <fullName evidence="5">PepSY domain-containing protein</fullName>
    </recommendedName>
</protein>
<feature type="region of interest" description="Disordered" evidence="1">
    <location>
        <begin position="24"/>
        <end position="44"/>
    </location>
</feature>
<organism evidence="3 4">
    <name type="scientific">Sphingomicrobium lutaoense</name>
    <dbReference type="NCBI Taxonomy" id="515949"/>
    <lineage>
        <taxon>Bacteria</taxon>
        <taxon>Pseudomonadati</taxon>
        <taxon>Pseudomonadota</taxon>
        <taxon>Alphaproteobacteria</taxon>
        <taxon>Sphingomonadales</taxon>
        <taxon>Sphingomonadaceae</taxon>
        <taxon>Sphingomicrobium</taxon>
    </lineage>
</organism>
<dbReference type="Proteomes" id="UP000578569">
    <property type="component" value="Unassembled WGS sequence"/>
</dbReference>
<sequence>MRMMKTLSMALGAAMLLAAPAPALQAPPQTDQDRAYSSLQEGRSMPLPEIERRIIPRMRGYQYLGPDFRGSSYRLKFMKEGRVVWIDVDARSGRIIGRSGR</sequence>
<dbReference type="EMBL" id="JACICF010000001">
    <property type="protein sequence ID" value="MBB3763194.1"/>
    <property type="molecule type" value="Genomic_DNA"/>
</dbReference>
<feature type="chain" id="PRO_5032520515" description="PepSY domain-containing protein" evidence="2">
    <location>
        <begin position="26"/>
        <end position="101"/>
    </location>
</feature>